<dbReference type="InterPro" id="IPR013103">
    <property type="entry name" value="RVT_2"/>
</dbReference>
<dbReference type="EMBL" id="KQ483413">
    <property type="protein sequence ID" value="KYP53495.1"/>
    <property type="molecule type" value="Genomic_DNA"/>
</dbReference>
<proteinExistence type="predicted"/>
<organism evidence="2 3">
    <name type="scientific">Cajanus cajan</name>
    <name type="common">Pigeon pea</name>
    <name type="synonym">Cajanus indicus</name>
    <dbReference type="NCBI Taxonomy" id="3821"/>
    <lineage>
        <taxon>Eukaryota</taxon>
        <taxon>Viridiplantae</taxon>
        <taxon>Streptophyta</taxon>
        <taxon>Embryophyta</taxon>
        <taxon>Tracheophyta</taxon>
        <taxon>Spermatophyta</taxon>
        <taxon>Magnoliopsida</taxon>
        <taxon>eudicotyledons</taxon>
        <taxon>Gunneridae</taxon>
        <taxon>Pentapetalae</taxon>
        <taxon>rosids</taxon>
        <taxon>fabids</taxon>
        <taxon>Fabales</taxon>
        <taxon>Fabaceae</taxon>
        <taxon>Papilionoideae</taxon>
        <taxon>50 kb inversion clade</taxon>
        <taxon>NPAAA clade</taxon>
        <taxon>indigoferoid/millettioid clade</taxon>
        <taxon>Phaseoleae</taxon>
        <taxon>Cajanus</taxon>
    </lineage>
</organism>
<accession>A0A151SFC5</accession>
<sequence length="105" mass="12539">MQNEFEMSMMGELKFFLGLQIKQIDKSIYINQQKYIKEFLLKFKMNEYKPMPIPMHHSMGLLKEELSKPIDQMIYSDIRSLLYLIVSKSDIIFSVCLCARFQFDP</sequence>
<gene>
    <name evidence="2" type="ORF">KK1_024633</name>
</gene>
<feature type="domain" description="Reverse transcriptase Ty1/copia-type" evidence="1">
    <location>
        <begin position="1"/>
        <end position="56"/>
    </location>
</feature>
<reference evidence="2" key="1">
    <citation type="journal article" date="2012" name="Nat. Biotechnol.">
        <title>Draft genome sequence of pigeonpea (Cajanus cajan), an orphan legume crop of resource-poor farmers.</title>
        <authorList>
            <person name="Varshney R.K."/>
            <person name="Chen W."/>
            <person name="Li Y."/>
            <person name="Bharti A.K."/>
            <person name="Saxena R.K."/>
            <person name="Schlueter J.A."/>
            <person name="Donoghue M.T."/>
            <person name="Azam S."/>
            <person name="Fan G."/>
            <person name="Whaley A.M."/>
            <person name="Farmer A.D."/>
            <person name="Sheridan J."/>
            <person name="Iwata A."/>
            <person name="Tuteja R."/>
            <person name="Penmetsa R.V."/>
            <person name="Wu W."/>
            <person name="Upadhyaya H.D."/>
            <person name="Yang S.P."/>
            <person name="Shah T."/>
            <person name="Saxena K.B."/>
            <person name="Michael T."/>
            <person name="McCombie W.R."/>
            <person name="Yang B."/>
            <person name="Zhang G."/>
            <person name="Yang H."/>
            <person name="Wang J."/>
            <person name="Spillane C."/>
            <person name="Cook D.R."/>
            <person name="May G.D."/>
            <person name="Xu X."/>
            <person name="Jackson S.A."/>
        </authorList>
    </citation>
    <scope>NUCLEOTIDE SEQUENCE [LARGE SCALE GENOMIC DNA]</scope>
</reference>
<name>A0A151SFC5_CAJCA</name>
<dbReference type="Pfam" id="PF07727">
    <property type="entry name" value="RVT_2"/>
    <property type="match status" value="1"/>
</dbReference>
<evidence type="ECO:0000313" key="2">
    <source>
        <dbReference type="EMBL" id="KYP53495.1"/>
    </source>
</evidence>
<evidence type="ECO:0000313" key="3">
    <source>
        <dbReference type="Proteomes" id="UP000075243"/>
    </source>
</evidence>
<keyword evidence="3" id="KW-1185">Reference proteome</keyword>
<protein>
    <recommendedName>
        <fullName evidence="1">Reverse transcriptase Ty1/copia-type domain-containing protein</fullName>
    </recommendedName>
</protein>
<dbReference type="Proteomes" id="UP000075243">
    <property type="component" value="Unassembled WGS sequence"/>
</dbReference>
<dbReference type="Gramene" id="C.cajan_24419.t">
    <property type="protein sequence ID" value="C.cajan_24419.t.cds1"/>
    <property type="gene ID" value="C.cajan_24419"/>
</dbReference>
<dbReference type="AlphaFoldDB" id="A0A151SFC5"/>
<evidence type="ECO:0000259" key="1">
    <source>
        <dbReference type="Pfam" id="PF07727"/>
    </source>
</evidence>